<reference evidence="2 3" key="1">
    <citation type="submission" date="2024-02" db="EMBL/GenBank/DDBJ databases">
        <title>First draft genome assembly of two strains of Seiridium cardinale.</title>
        <authorList>
            <person name="Emiliani G."/>
            <person name="Scali E."/>
        </authorList>
    </citation>
    <scope>NUCLEOTIDE SEQUENCE [LARGE SCALE GENOMIC DNA]</scope>
    <source>
        <strain evidence="2 3">BM-138-000479</strain>
    </source>
</reference>
<proteinExistence type="predicted"/>
<organism evidence="2 3">
    <name type="scientific">Seiridium cardinale</name>
    <dbReference type="NCBI Taxonomy" id="138064"/>
    <lineage>
        <taxon>Eukaryota</taxon>
        <taxon>Fungi</taxon>
        <taxon>Dikarya</taxon>
        <taxon>Ascomycota</taxon>
        <taxon>Pezizomycotina</taxon>
        <taxon>Sordariomycetes</taxon>
        <taxon>Xylariomycetidae</taxon>
        <taxon>Amphisphaeriales</taxon>
        <taxon>Sporocadaceae</taxon>
        <taxon>Seiridium</taxon>
    </lineage>
</organism>
<feature type="transmembrane region" description="Helical" evidence="1">
    <location>
        <begin position="21"/>
        <end position="47"/>
    </location>
</feature>
<dbReference type="Proteomes" id="UP001465668">
    <property type="component" value="Unassembled WGS sequence"/>
</dbReference>
<gene>
    <name evidence="2" type="ORF">SCAR479_03337</name>
</gene>
<protein>
    <submittedName>
        <fullName evidence="2">Uncharacterized protein</fullName>
    </submittedName>
</protein>
<keyword evidence="1" id="KW-1133">Transmembrane helix</keyword>
<feature type="transmembrane region" description="Helical" evidence="1">
    <location>
        <begin position="67"/>
        <end position="87"/>
    </location>
</feature>
<evidence type="ECO:0000256" key="1">
    <source>
        <dbReference type="SAM" id="Phobius"/>
    </source>
</evidence>
<keyword evidence="3" id="KW-1185">Reference proteome</keyword>
<keyword evidence="1" id="KW-0472">Membrane</keyword>
<evidence type="ECO:0000313" key="3">
    <source>
        <dbReference type="Proteomes" id="UP001465668"/>
    </source>
</evidence>
<comment type="caution">
    <text evidence="2">The sequence shown here is derived from an EMBL/GenBank/DDBJ whole genome shotgun (WGS) entry which is preliminary data.</text>
</comment>
<name>A0ABR2Y0Y7_9PEZI</name>
<sequence length="102" mass="11175">MAQPRMRARRRPSALVEALRGATQCLFALALILIFTMAILVGASAISLPQWARNLDQYSDEERPARAGALLGCVCLLFILFFGAGLLQMRRENQTGGGRVRA</sequence>
<dbReference type="EMBL" id="JARVKM010000009">
    <property type="protein sequence ID" value="KAK9779730.1"/>
    <property type="molecule type" value="Genomic_DNA"/>
</dbReference>
<accession>A0ABR2Y0Y7</accession>
<keyword evidence="1" id="KW-0812">Transmembrane</keyword>
<evidence type="ECO:0000313" key="2">
    <source>
        <dbReference type="EMBL" id="KAK9779730.1"/>
    </source>
</evidence>